<proteinExistence type="predicted"/>
<dbReference type="PANTHER" id="PTHR42208">
    <property type="entry name" value="HEAVY METAL TRANSPORTER-RELATED"/>
    <property type="match status" value="1"/>
</dbReference>
<evidence type="ECO:0000313" key="4">
    <source>
        <dbReference type="Proteomes" id="UP000316921"/>
    </source>
</evidence>
<dbReference type="EMBL" id="CP036287">
    <property type="protein sequence ID" value="QDU66787.1"/>
    <property type="molecule type" value="Genomic_DNA"/>
</dbReference>
<keyword evidence="1" id="KW-0472">Membrane</keyword>
<evidence type="ECO:0000256" key="1">
    <source>
        <dbReference type="SAM" id="Phobius"/>
    </source>
</evidence>
<dbReference type="KEGG" id="pbap:Pla133_18630"/>
<keyword evidence="1" id="KW-0812">Transmembrane</keyword>
<gene>
    <name evidence="3" type="ORF">Pla133_18630</name>
</gene>
<sequence length="256" mass="25733">MWELTLAVALASLLGSVHCAAMCGPFVALLARPGERRLPADLAYQAGRLASYVALGALAGGMGAALDLSGAIFGLQRAALVIAGAGLVLFGLVSLARNFGWRIGFGHGGRLARLARGLQVRAAKAPPRRRALFVGLATGLLPCGWLYAFVLSAAATGDALHGALTMAAFWFGALPALSAVGLSARRLLGPMQRRAPAVGALALVALGLVALSGRFRVPALSAQGGRAGDQSALGLAEEAALATPSCCAADGDAVDG</sequence>
<feature type="transmembrane region" description="Helical" evidence="1">
    <location>
        <begin position="160"/>
        <end position="183"/>
    </location>
</feature>
<protein>
    <recommendedName>
        <fullName evidence="2">Urease accessory protein UreH-like transmembrane domain-containing protein</fullName>
    </recommendedName>
</protein>
<feature type="domain" description="Urease accessory protein UreH-like transmembrane" evidence="2">
    <location>
        <begin position="8"/>
        <end position="208"/>
    </location>
</feature>
<dbReference type="AlphaFoldDB" id="A0A518BIH8"/>
<dbReference type="PANTHER" id="PTHR42208:SF1">
    <property type="entry name" value="HEAVY METAL TRANSPORTER"/>
    <property type="match status" value="1"/>
</dbReference>
<reference evidence="3 4" key="1">
    <citation type="submission" date="2019-02" db="EMBL/GenBank/DDBJ databases">
        <title>Deep-cultivation of Planctomycetes and their phenomic and genomic characterization uncovers novel biology.</title>
        <authorList>
            <person name="Wiegand S."/>
            <person name="Jogler M."/>
            <person name="Boedeker C."/>
            <person name="Pinto D."/>
            <person name="Vollmers J."/>
            <person name="Rivas-Marin E."/>
            <person name="Kohn T."/>
            <person name="Peeters S.H."/>
            <person name="Heuer A."/>
            <person name="Rast P."/>
            <person name="Oberbeckmann S."/>
            <person name="Bunk B."/>
            <person name="Jeske O."/>
            <person name="Meyerdierks A."/>
            <person name="Storesund J.E."/>
            <person name="Kallscheuer N."/>
            <person name="Luecker S."/>
            <person name="Lage O.M."/>
            <person name="Pohl T."/>
            <person name="Merkel B.J."/>
            <person name="Hornburger P."/>
            <person name="Mueller R.-W."/>
            <person name="Bruemmer F."/>
            <person name="Labrenz M."/>
            <person name="Spormann A.M."/>
            <person name="Op den Camp H."/>
            <person name="Overmann J."/>
            <person name="Amann R."/>
            <person name="Jetten M.S.M."/>
            <person name="Mascher T."/>
            <person name="Medema M.H."/>
            <person name="Devos D.P."/>
            <person name="Kaster A.-K."/>
            <person name="Ovreas L."/>
            <person name="Rohde M."/>
            <person name="Galperin M.Y."/>
            <person name="Jogler C."/>
        </authorList>
    </citation>
    <scope>NUCLEOTIDE SEQUENCE [LARGE SCALE GENOMIC DNA]</scope>
    <source>
        <strain evidence="3 4">Pla133</strain>
    </source>
</reference>
<dbReference type="Pfam" id="PF13386">
    <property type="entry name" value="DsbD_2"/>
    <property type="match status" value="1"/>
</dbReference>
<dbReference type="Proteomes" id="UP000316921">
    <property type="component" value="Chromosome"/>
</dbReference>
<feature type="transmembrane region" description="Helical" evidence="1">
    <location>
        <begin position="131"/>
        <end position="154"/>
    </location>
</feature>
<keyword evidence="1" id="KW-1133">Transmembrane helix</keyword>
<evidence type="ECO:0000259" key="2">
    <source>
        <dbReference type="Pfam" id="PF13386"/>
    </source>
</evidence>
<keyword evidence="4" id="KW-1185">Reference proteome</keyword>
<dbReference type="InterPro" id="IPR039447">
    <property type="entry name" value="UreH-like_TM_dom"/>
</dbReference>
<feature type="transmembrane region" description="Helical" evidence="1">
    <location>
        <begin position="195"/>
        <end position="213"/>
    </location>
</feature>
<evidence type="ECO:0000313" key="3">
    <source>
        <dbReference type="EMBL" id="QDU66787.1"/>
    </source>
</evidence>
<dbReference type="RefSeq" id="WP_145064596.1">
    <property type="nucleotide sequence ID" value="NZ_CP036287.1"/>
</dbReference>
<name>A0A518BIH8_9BACT</name>
<organism evidence="3 4">
    <name type="scientific">Engelhardtia mirabilis</name>
    <dbReference type="NCBI Taxonomy" id="2528011"/>
    <lineage>
        <taxon>Bacteria</taxon>
        <taxon>Pseudomonadati</taxon>
        <taxon>Planctomycetota</taxon>
        <taxon>Planctomycetia</taxon>
        <taxon>Planctomycetia incertae sedis</taxon>
        <taxon>Engelhardtia</taxon>
    </lineage>
</organism>
<accession>A0A518BIH8</accession>
<feature type="transmembrane region" description="Helical" evidence="1">
    <location>
        <begin position="78"/>
        <end position="96"/>
    </location>
</feature>